<evidence type="ECO:0000313" key="4">
    <source>
        <dbReference type="Proteomes" id="UP001596135"/>
    </source>
</evidence>
<evidence type="ECO:0000256" key="1">
    <source>
        <dbReference type="SAM" id="MobiDB-lite"/>
    </source>
</evidence>
<evidence type="ECO:0000256" key="2">
    <source>
        <dbReference type="SAM" id="Phobius"/>
    </source>
</evidence>
<feature type="region of interest" description="Disordered" evidence="1">
    <location>
        <begin position="43"/>
        <end position="64"/>
    </location>
</feature>
<keyword evidence="2" id="KW-1133">Transmembrane helix</keyword>
<organism evidence="3 4">
    <name type="scientific">Nocardioides hankookensis</name>
    <dbReference type="NCBI Taxonomy" id="443157"/>
    <lineage>
        <taxon>Bacteria</taxon>
        <taxon>Bacillati</taxon>
        <taxon>Actinomycetota</taxon>
        <taxon>Actinomycetes</taxon>
        <taxon>Propionibacteriales</taxon>
        <taxon>Nocardioidaceae</taxon>
        <taxon>Nocardioides</taxon>
    </lineage>
</organism>
<sequence length="64" mass="6777">MFAIGAVEILIMLVVGAATAALVLYAVIRLAVRDGMSDAERRAADKQAADAMRQSLQQSRASDV</sequence>
<keyword evidence="2" id="KW-0812">Transmembrane</keyword>
<reference evidence="4" key="1">
    <citation type="journal article" date="2019" name="Int. J. Syst. Evol. Microbiol.">
        <title>The Global Catalogue of Microorganisms (GCM) 10K type strain sequencing project: providing services to taxonomists for standard genome sequencing and annotation.</title>
        <authorList>
            <consortium name="The Broad Institute Genomics Platform"/>
            <consortium name="The Broad Institute Genome Sequencing Center for Infectious Disease"/>
            <person name="Wu L."/>
            <person name="Ma J."/>
        </authorList>
    </citation>
    <scope>NUCLEOTIDE SEQUENCE [LARGE SCALE GENOMIC DNA]</scope>
    <source>
        <strain evidence="4">CCUG 54522</strain>
    </source>
</reference>
<keyword evidence="4" id="KW-1185">Reference proteome</keyword>
<feature type="compositionally biased region" description="Polar residues" evidence="1">
    <location>
        <begin position="54"/>
        <end position="64"/>
    </location>
</feature>
<gene>
    <name evidence="3" type="ORF">ACFPYL_11605</name>
</gene>
<protein>
    <submittedName>
        <fullName evidence="3">Uncharacterized protein</fullName>
    </submittedName>
</protein>
<accession>A0ABW1LKI5</accession>
<dbReference type="RefSeq" id="WP_379154028.1">
    <property type="nucleotide sequence ID" value="NZ_JBHSRJ010000004.1"/>
</dbReference>
<comment type="caution">
    <text evidence="3">The sequence shown here is derived from an EMBL/GenBank/DDBJ whole genome shotgun (WGS) entry which is preliminary data.</text>
</comment>
<proteinExistence type="predicted"/>
<evidence type="ECO:0000313" key="3">
    <source>
        <dbReference type="EMBL" id="MFC6043727.1"/>
    </source>
</evidence>
<feature type="transmembrane region" description="Helical" evidence="2">
    <location>
        <begin position="6"/>
        <end position="32"/>
    </location>
</feature>
<dbReference type="EMBL" id="JBHSRJ010000004">
    <property type="protein sequence ID" value="MFC6043727.1"/>
    <property type="molecule type" value="Genomic_DNA"/>
</dbReference>
<dbReference type="Proteomes" id="UP001596135">
    <property type="component" value="Unassembled WGS sequence"/>
</dbReference>
<keyword evidence="2" id="KW-0472">Membrane</keyword>
<name>A0ABW1LKI5_9ACTN</name>